<evidence type="ECO:0000256" key="1">
    <source>
        <dbReference type="ARBA" id="ARBA00023002"/>
    </source>
</evidence>
<dbReference type="PANTHER" id="PTHR10996:SF178">
    <property type="entry name" value="2-HYDROXYACID DEHYDROGENASE YGL185C-RELATED"/>
    <property type="match status" value="1"/>
</dbReference>
<dbReference type="GO" id="GO:0016618">
    <property type="term" value="F:hydroxypyruvate reductase [NAD(P)H] activity"/>
    <property type="evidence" value="ECO:0007669"/>
    <property type="project" value="TreeGrafter"/>
</dbReference>
<dbReference type="InterPro" id="IPR050223">
    <property type="entry name" value="D-isomer_2-hydroxyacid_DH"/>
</dbReference>
<sequence>MSDDARVPVLRIGECRETPRRAMTPNSTATTRRVTDDAALRGRVRAIVTRSPYPVAPARFERLPALAIVATSGVGCDGIPLAAVRERGIVVTHTPGVLDAAVAELAVGLLLAPLREIPARERHLRDGGWARTRYPLTMGLAGARVGIVGLGRIGPGIAARLAPFGMELAYRGRRPVPHAYFPDAAALAEQVDVLVVGCPGGAATRHRVDARVLAGLGQDGFLVNVARGPVVDEAALDVFETAPLVDSPLLTMPNCVRSPHAGSATVETRRIMLRLMLDNVHRVPGGEPAPTPV</sequence>
<organism evidence="6 7">
    <name type="scientific">Burkholderia plantarii</name>
    <dbReference type="NCBI Taxonomy" id="41899"/>
    <lineage>
        <taxon>Bacteria</taxon>
        <taxon>Pseudomonadati</taxon>
        <taxon>Pseudomonadota</taxon>
        <taxon>Betaproteobacteria</taxon>
        <taxon>Burkholderiales</taxon>
        <taxon>Burkholderiaceae</taxon>
        <taxon>Burkholderia</taxon>
    </lineage>
</organism>
<reference evidence="6 7" key="2">
    <citation type="journal article" date="2016" name="Appl. Microbiol. Biotechnol.">
        <title>Mutations improving production and secretion of extracellular lipase by Burkholderia glumae PG1.</title>
        <authorList>
            <person name="Knapp A."/>
            <person name="Voget S."/>
            <person name="Gao R."/>
            <person name="Zaburannyi N."/>
            <person name="Krysciak D."/>
            <person name="Breuer M."/>
            <person name="Hauer B."/>
            <person name="Streit W.R."/>
            <person name="Muller R."/>
            <person name="Daniel R."/>
            <person name="Jaeger K.E."/>
        </authorList>
    </citation>
    <scope>NUCLEOTIDE SEQUENCE [LARGE SCALE GENOMIC DNA]</scope>
    <source>
        <strain evidence="6 7">PG1</strain>
    </source>
</reference>
<dbReference type="Pfam" id="PF02826">
    <property type="entry name" value="2-Hacid_dh_C"/>
    <property type="match status" value="1"/>
</dbReference>
<reference evidence="7" key="1">
    <citation type="submission" date="2011-03" db="EMBL/GenBank/DDBJ databases">
        <authorList>
            <person name="Voget S."/>
            <person name="Streit W.R."/>
            <person name="Jaeger K.E."/>
            <person name="Daniel R."/>
        </authorList>
    </citation>
    <scope>NUCLEOTIDE SEQUENCE [LARGE SCALE GENOMIC DNA]</scope>
    <source>
        <strain evidence="7">PG1</strain>
    </source>
</reference>
<dbReference type="GO" id="GO:0030267">
    <property type="term" value="F:glyoxylate reductase (NADPH) activity"/>
    <property type="evidence" value="ECO:0007669"/>
    <property type="project" value="TreeGrafter"/>
</dbReference>
<evidence type="ECO:0000313" key="7">
    <source>
        <dbReference type="Proteomes" id="UP000031838"/>
    </source>
</evidence>
<feature type="domain" description="D-isomer specific 2-hydroxyacid dehydrogenase catalytic" evidence="4">
    <location>
        <begin position="42"/>
        <end position="293"/>
    </location>
</feature>
<keyword evidence="7" id="KW-1185">Reference proteome</keyword>
<dbReference type="KEGG" id="bgp:BGL_2c25600"/>
<feature type="domain" description="D-isomer specific 2-hydroxyacid dehydrogenase NAD-binding" evidence="5">
    <location>
        <begin position="107"/>
        <end position="262"/>
    </location>
</feature>
<dbReference type="PANTHER" id="PTHR10996">
    <property type="entry name" value="2-HYDROXYACID DEHYDROGENASE-RELATED"/>
    <property type="match status" value="1"/>
</dbReference>
<comment type="similarity">
    <text evidence="3">Belongs to the D-isomer specific 2-hydroxyacid dehydrogenase family.</text>
</comment>
<proteinExistence type="inferred from homology"/>
<evidence type="ECO:0000256" key="3">
    <source>
        <dbReference type="RuleBase" id="RU003719"/>
    </source>
</evidence>
<dbReference type="SUPFAM" id="SSF52283">
    <property type="entry name" value="Formate/glycerate dehydrogenase catalytic domain-like"/>
    <property type="match status" value="1"/>
</dbReference>
<dbReference type="InterPro" id="IPR036291">
    <property type="entry name" value="NAD(P)-bd_dom_sf"/>
</dbReference>
<evidence type="ECO:0000259" key="4">
    <source>
        <dbReference type="Pfam" id="PF00389"/>
    </source>
</evidence>
<protein>
    <submittedName>
        <fullName evidence="6">D-isomer specific 2-hydoxyacid dehydrogenase family protein</fullName>
    </submittedName>
</protein>
<gene>
    <name evidence="6" type="ORF">BGL_2c25600</name>
</gene>
<dbReference type="Pfam" id="PF00389">
    <property type="entry name" value="2-Hacid_dh"/>
    <property type="match status" value="1"/>
</dbReference>
<keyword evidence="1 3" id="KW-0560">Oxidoreductase</keyword>
<dbReference type="InterPro" id="IPR006140">
    <property type="entry name" value="D-isomer_DH_NAD-bd"/>
</dbReference>
<dbReference type="HOGENOM" id="CLU_019796_1_2_4"/>
<dbReference type="Gene3D" id="3.40.50.720">
    <property type="entry name" value="NAD(P)-binding Rossmann-like Domain"/>
    <property type="match status" value="2"/>
</dbReference>
<dbReference type="AlphaFoldDB" id="A0A0B6S838"/>
<dbReference type="Proteomes" id="UP000031838">
    <property type="component" value="Chromosome 2"/>
</dbReference>
<dbReference type="InterPro" id="IPR006139">
    <property type="entry name" value="D-isomer_2_OHA_DH_cat_dom"/>
</dbReference>
<evidence type="ECO:0000259" key="5">
    <source>
        <dbReference type="Pfam" id="PF02826"/>
    </source>
</evidence>
<keyword evidence="2" id="KW-0520">NAD</keyword>
<accession>A0A0B6S838</accession>
<evidence type="ECO:0000256" key="2">
    <source>
        <dbReference type="ARBA" id="ARBA00023027"/>
    </source>
</evidence>
<dbReference type="GO" id="GO:0051287">
    <property type="term" value="F:NAD binding"/>
    <property type="evidence" value="ECO:0007669"/>
    <property type="project" value="InterPro"/>
</dbReference>
<evidence type="ECO:0000313" key="6">
    <source>
        <dbReference type="EMBL" id="AJK50614.1"/>
    </source>
</evidence>
<dbReference type="SUPFAM" id="SSF51735">
    <property type="entry name" value="NAD(P)-binding Rossmann-fold domains"/>
    <property type="match status" value="1"/>
</dbReference>
<dbReference type="RefSeq" id="WP_042628863.1">
    <property type="nucleotide sequence ID" value="NZ_CP002581.1"/>
</dbReference>
<dbReference type="EMBL" id="CP002581">
    <property type="protein sequence ID" value="AJK50614.1"/>
    <property type="molecule type" value="Genomic_DNA"/>
</dbReference>
<dbReference type="GO" id="GO:0005829">
    <property type="term" value="C:cytosol"/>
    <property type="evidence" value="ECO:0007669"/>
    <property type="project" value="TreeGrafter"/>
</dbReference>
<name>A0A0B6S838_BURPL</name>